<accession>A0ABD3GRQ5</accession>
<evidence type="ECO:0000313" key="2">
    <source>
        <dbReference type="EMBL" id="KAL3680501.1"/>
    </source>
</evidence>
<evidence type="ECO:0000313" key="3">
    <source>
        <dbReference type="Proteomes" id="UP001633002"/>
    </source>
</evidence>
<dbReference type="Proteomes" id="UP001633002">
    <property type="component" value="Unassembled WGS sequence"/>
</dbReference>
<sequence length="109" mass="11931">MTRPPRPRYPSDTKNYHDARHPGCPHTIRLPEELLDTYVALKRALGARTSHADVVRFLFEAADAAIASVVQAAEPVVCQESQNVYELGERGECSMNGAPSRPGSDRSAV</sequence>
<name>A0ABD3GRQ5_9MARC</name>
<evidence type="ECO:0000256" key="1">
    <source>
        <dbReference type="SAM" id="MobiDB-lite"/>
    </source>
</evidence>
<protein>
    <submittedName>
        <fullName evidence="2">Uncharacterized protein</fullName>
    </submittedName>
</protein>
<keyword evidence="3" id="KW-1185">Reference proteome</keyword>
<dbReference type="EMBL" id="JBJQOH010000007">
    <property type="protein sequence ID" value="KAL3680501.1"/>
    <property type="molecule type" value="Genomic_DNA"/>
</dbReference>
<reference evidence="2 3" key="1">
    <citation type="submission" date="2024-09" db="EMBL/GenBank/DDBJ databases">
        <title>Chromosome-scale assembly of Riccia sorocarpa.</title>
        <authorList>
            <person name="Paukszto L."/>
        </authorList>
    </citation>
    <scope>NUCLEOTIDE SEQUENCE [LARGE SCALE GENOMIC DNA]</scope>
    <source>
        <strain evidence="2">LP-2024</strain>
        <tissue evidence="2">Aerial parts of the thallus</tissue>
    </source>
</reference>
<organism evidence="2 3">
    <name type="scientific">Riccia sorocarpa</name>
    <dbReference type="NCBI Taxonomy" id="122646"/>
    <lineage>
        <taxon>Eukaryota</taxon>
        <taxon>Viridiplantae</taxon>
        <taxon>Streptophyta</taxon>
        <taxon>Embryophyta</taxon>
        <taxon>Marchantiophyta</taxon>
        <taxon>Marchantiopsida</taxon>
        <taxon>Marchantiidae</taxon>
        <taxon>Marchantiales</taxon>
        <taxon>Ricciaceae</taxon>
        <taxon>Riccia</taxon>
    </lineage>
</organism>
<gene>
    <name evidence="2" type="ORF">R1sor_023457</name>
</gene>
<feature type="compositionally biased region" description="Basic and acidic residues" evidence="1">
    <location>
        <begin position="9"/>
        <end position="21"/>
    </location>
</feature>
<feature type="region of interest" description="Disordered" evidence="1">
    <location>
        <begin position="1"/>
        <end position="24"/>
    </location>
</feature>
<comment type="caution">
    <text evidence="2">The sequence shown here is derived from an EMBL/GenBank/DDBJ whole genome shotgun (WGS) entry which is preliminary data.</text>
</comment>
<proteinExistence type="predicted"/>
<dbReference type="AlphaFoldDB" id="A0ABD3GRQ5"/>